<evidence type="ECO:0000259" key="2">
    <source>
        <dbReference type="Pfam" id="PF18680"/>
    </source>
</evidence>
<feature type="chain" id="PRO_5012453012" evidence="1">
    <location>
        <begin position="20"/>
        <end position="242"/>
    </location>
</feature>
<sequence length="242" mass="28731">MKKRIYLFFFLISLKYVLSFRLNNTLLKENNFVAEKYFRKENDNENLKFKIVEDLEKIIEEFSNDVNTAKMIIRETFLDTESSFKEISDDVVKIISKYSFVTDEKLNIINGLFQEFIENNKSTIFNLSEEHTIKKKDKIKEVSDSILCKLKKLIELNIFNKYHAILKFGNKNIKNEALEALKIEKNISDKLKEKLLNYKTSENEDIKELESTDFLNYHYDKFTAKLDELINELNKELSQTLS</sequence>
<dbReference type="Pfam" id="PF18680">
    <property type="entry name" value="SPECT1"/>
    <property type="match status" value="1"/>
</dbReference>
<evidence type="ECO:0000313" key="4">
    <source>
        <dbReference type="Proteomes" id="UP000220158"/>
    </source>
</evidence>
<proteinExistence type="predicted"/>
<keyword evidence="4" id="KW-1185">Reference proteome</keyword>
<dbReference type="InterPro" id="IPR040897">
    <property type="entry name" value="SPECT1"/>
</dbReference>
<evidence type="ECO:0000256" key="1">
    <source>
        <dbReference type="SAM" id="SignalP"/>
    </source>
</evidence>
<accession>A0A1J1HDK8</accession>
<evidence type="ECO:0000313" key="3">
    <source>
        <dbReference type="EMBL" id="CRH01667.1"/>
    </source>
</evidence>
<keyword evidence="1" id="KW-0732">Signal</keyword>
<feature type="domain" description="Plasmodium host cell traversal SPECT1" evidence="2">
    <location>
        <begin position="59"/>
        <end position="236"/>
    </location>
</feature>
<dbReference type="OrthoDB" id="377537at2759"/>
<dbReference type="AlphaFoldDB" id="A0A1J1HDK8"/>
<dbReference type="VEuPathDB" id="PlasmoDB:PRELSG_1255400"/>
<reference evidence="3 4" key="1">
    <citation type="submission" date="2015-04" db="EMBL/GenBank/DDBJ databases">
        <authorList>
            <consortium name="Pathogen Informatics"/>
        </authorList>
    </citation>
    <scope>NUCLEOTIDE SEQUENCE [LARGE SCALE GENOMIC DNA]</scope>
    <source>
        <strain evidence="3 4">SGS1</strain>
    </source>
</reference>
<dbReference type="Proteomes" id="UP000220158">
    <property type="component" value="Chromosome 12"/>
</dbReference>
<gene>
    <name evidence="3" type="primary">SPECT1</name>
    <name evidence="3" type="ORF">PRELSG_1255400</name>
</gene>
<dbReference type="GeneID" id="39737798"/>
<name>A0A1J1HDK8_PLARL</name>
<dbReference type="RefSeq" id="XP_028534666.1">
    <property type="nucleotide sequence ID" value="XM_028678370.1"/>
</dbReference>
<organism evidence="3 4">
    <name type="scientific">Plasmodium relictum</name>
    <dbReference type="NCBI Taxonomy" id="85471"/>
    <lineage>
        <taxon>Eukaryota</taxon>
        <taxon>Sar</taxon>
        <taxon>Alveolata</taxon>
        <taxon>Apicomplexa</taxon>
        <taxon>Aconoidasida</taxon>
        <taxon>Haemosporida</taxon>
        <taxon>Plasmodiidae</taxon>
        <taxon>Plasmodium</taxon>
        <taxon>Plasmodium (Haemamoeba)</taxon>
    </lineage>
</organism>
<dbReference type="KEGG" id="prel:PRELSG_1255400"/>
<feature type="signal peptide" evidence="1">
    <location>
        <begin position="1"/>
        <end position="19"/>
    </location>
</feature>
<protein>
    <submittedName>
        <fullName evidence="3">Sporozoite protein essential for cell traversal, putative</fullName>
    </submittedName>
</protein>
<dbReference type="EMBL" id="LN835307">
    <property type="protein sequence ID" value="CRH01667.1"/>
    <property type="molecule type" value="Genomic_DNA"/>
</dbReference>